<dbReference type="SMART" id="SM00060">
    <property type="entry name" value="FN3"/>
    <property type="match status" value="2"/>
</dbReference>
<feature type="domain" description="Fibronectin type-III" evidence="15">
    <location>
        <begin position="489"/>
        <end position="578"/>
    </location>
</feature>
<evidence type="ECO:0000256" key="12">
    <source>
        <dbReference type="SAM" id="MobiDB-lite"/>
    </source>
</evidence>
<dbReference type="GO" id="GO:0007155">
    <property type="term" value="P:cell adhesion"/>
    <property type="evidence" value="ECO:0007669"/>
    <property type="project" value="UniProtKB-KW"/>
</dbReference>
<feature type="domain" description="Fibronectin type-III" evidence="15">
    <location>
        <begin position="580"/>
        <end position="669"/>
    </location>
</feature>
<dbReference type="Ensembl" id="ENSHHUT00000027362.1">
    <property type="protein sequence ID" value="ENSHHUP00000026321.1"/>
    <property type="gene ID" value="ENSHHUG00000014979.1"/>
</dbReference>
<keyword evidence="4 13" id="KW-0732">Signal</keyword>
<dbReference type="InterPro" id="IPR013783">
    <property type="entry name" value="Ig-like_fold"/>
</dbReference>
<dbReference type="InterPro" id="IPR009138">
    <property type="entry name" value="Neural_cell_adh"/>
</dbReference>
<evidence type="ECO:0000313" key="16">
    <source>
        <dbReference type="Ensembl" id="ENSHHUP00000026321.1"/>
    </source>
</evidence>
<dbReference type="InterPro" id="IPR051170">
    <property type="entry name" value="Neural/epithelial_adhesion"/>
</dbReference>
<evidence type="ECO:0000256" key="9">
    <source>
        <dbReference type="ARBA" id="ARBA00023157"/>
    </source>
</evidence>
<feature type="chain" id="PRO_5021314319" evidence="13">
    <location>
        <begin position="20"/>
        <end position="689"/>
    </location>
</feature>
<dbReference type="InterPro" id="IPR007110">
    <property type="entry name" value="Ig-like_dom"/>
</dbReference>
<keyword evidence="8" id="KW-0472">Membrane</keyword>
<dbReference type="Pfam" id="PF00041">
    <property type="entry name" value="fn3"/>
    <property type="match status" value="2"/>
</dbReference>
<evidence type="ECO:0000259" key="15">
    <source>
        <dbReference type="PROSITE" id="PS50853"/>
    </source>
</evidence>
<dbReference type="InterPro" id="IPR036116">
    <property type="entry name" value="FN3_sf"/>
</dbReference>
<evidence type="ECO:0000256" key="3">
    <source>
        <dbReference type="ARBA" id="ARBA00022692"/>
    </source>
</evidence>
<feature type="domain" description="Ig-like" evidence="14">
    <location>
        <begin position="115"/>
        <end position="181"/>
    </location>
</feature>
<dbReference type="AlphaFoldDB" id="A0A4W5LJY4"/>
<evidence type="ECO:0000259" key="14">
    <source>
        <dbReference type="PROSITE" id="PS50835"/>
    </source>
</evidence>
<dbReference type="InterPro" id="IPR003599">
    <property type="entry name" value="Ig_sub"/>
</dbReference>
<feature type="region of interest" description="Disordered" evidence="12">
    <location>
        <begin position="666"/>
        <end position="689"/>
    </location>
</feature>
<evidence type="ECO:0000256" key="5">
    <source>
        <dbReference type="ARBA" id="ARBA00022737"/>
    </source>
</evidence>
<evidence type="ECO:0000256" key="11">
    <source>
        <dbReference type="ARBA" id="ARBA00023319"/>
    </source>
</evidence>
<dbReference type="Gene3D" id="2.60.40.10">
    <property type="entry name" value="Immunoglobulins"/>
    <property type="match status" value="7"/>
</dbReference>
<feature type="domain" description="Ig-like" evidence="14">
    <location>
        <begin position="204"/>
        <end position="290"/>
    </location>
</feature>
<evidence type="ECO:0000256" key="6">
    <source>
        <dbReference type="ARBA" id="ARBA00022889"/>
    </source>
</evidence>
<dbReference type="GO" id="GO:0005886">
    <property type="term" value="C:plasma membrane"/>
    <property type="evidence" value="ECO:0007669"/>
    <property type="project" value="UniProtKB-SubCell"/>
</dbReference>
<dbReference type="SUPFAM" id="SSF48726">
    <property type="entry name" value="Immunoglobulin"/>
    <property type="match status" value="5"/>
</dbReference>
<feature type="domain" description="Ig-like" evidence="14">
    <location>
        <begin position="395"/>
        <end position="483"/>
    </location>
</feature>
<dbReference type="GeneTree" id="ENSGT00940000155743"/>
<sequence>MLHAKDIILVLLFVGSTVCLEVEITPTQGEISVGESKFFLCEIVGVAKEIDWYSPSGERIEPNKPEITVTRNDESSSTLTLYKAGVDSAGTYKCLATNGDQSAEATVNVKFYQRITFKNAPSPQEFNEGDNANIVCDVISSPPPTIIWKHKGMPFIRFKILPNNHLQIRGIKKTDEGSYTCEGRLMARGEIDLKIIRVIVNVLPTIRVWQSEVNATAGVGQSAMLTCAADGYPEPMVTWARAGVLLESGEKYSFNEDGSEMTIMEVAKLDEGEYSCIAKNKAGESEQELSLRVFVKPKITFLLNQSTSEMEEQVTLTCEASGDPTPTINWSFGLRPFTEGEQSLDGNVVVRSDARVSSLTLKYANFTDAGQYLCSARNAIGVDSQPAYLEVRYAPKIHGSVTVYTWEGNAANISCEVLAHPSDVSILWLRDGFQLPNANITKAKVFQSPTASYLEVTPESENDFGSYNCTAANEMGTESKEFLLIQADVPSAPSLGEVEPFSSSARVEFQEPDATGGVPVLQYRAEWKTVGRGSWVQRVFDVQGGLKPETNYEVKMSAINGKGEGETSPAVVFKTEPVREPEPPKLEGTLQTKGNSLKVNWLKQDDGGSPITHYLVRYKPVKIRLPSGSEYVVLSGLEWNTEYNVFVVAENLQGKSQPGTLTIRTSPEPAAIPGTPPCTGTHTGTATHS</sequence>
<reference evidence="16" key="2">
    <citation type="submission" date="2025-08" db="UniProtKB">
        <authorList>
            <consortium name="Ensembl"/>
        </authorList>
    </citation>
    <scope>IDENTIFICATION</scope>
</reference>
<dbReference type="Pfam" id="PF13927">
    <property type="entry name" value="Ig_3"/>
    <property type="match status" value="3"/>
</dbReference>
<dbReference type="Proteomes" id="UP000314982">
    <property type="component" value="Unassembled WGS sequence"/>
</dbReference>
<dbReference type="CDD" id="cd00063">
    <property type="entry name" value="FN3"/>
    <property type="match status" value="2"/>
</dbReference>
<keyword evidence="6" id="KW-0130">Cell adhesion</keyword>
<dbReference type="FunFam" id="2.60.40.10:FF:000173">
    <property type="entry name" value="Neural cell adhesion molecule 1"/>
    <property type="match status" value="1"/>
</dbReference>
<keyword evidence="7" id="KW-1133">Transmembrane helix</keyword>
<name>A0A4W5LJY4_9TELE</name>
<evidence type="ECO:0000256" key="8">
    <source>
        <dbReference type="ARBA" id="ARBA00023136"/>
    </source>
</evidence>
<keyword evidence="17" id="KW-1185">Reference proteome</keyword>
<dbReference type="SMART" id="SM00409">
    <property type="entry name" value="IG"/>
    <property type="match status" value="5"/>
</dbReference>
<accession>A0A4W5LJY4</accession>
<dbReference type="SUPFAM" id="SSF49265">
    <property type="entry name" value="Fibronectin type III"/>
    <property type="match status" value="1"/>
</dbReference>
<evidence type="ECO:0000256" key="2">
    <source>
        <dbReference type="ARBA" id="ARBA00022475"/>
    </source>
</evidence>
<dbReference type="PANTHER" id="PTHR12231:SF239">
    <property type="entry name" value="NEURAL CELL ADHESION MOLECULE 1"/>
    <property type="match status" value="1"/>
</dbReference>
<dbReference type="InterPro" id="IPR013098">
    <property type="entry name" value="Ig_I-set"/>
</dbReference>
<evidence type="ECO:0000256" key="4">
    <source>
        <dbReference type="ARBA" id="ARBA00022729"/>
    </source>
</evidence>
<reference evidence="17" key="1">
    <citation type="submission" date="2018-06" db="EMBL/GenBank/DDBJ databases">
        <title>Genome assembly of Danube salmon.</title>
        <authorList>
            <person name="Macqueen D.J."/>
            <person name="Gundappa M.K."/>
        </authorList>
    </citation>
    <scope>NUCLEOTIDE SEQUENCE [LARGE SCALE GENOMIC DNA]</scope>
</reference>
<dbReference type="SMART" id="SM00408">
    <property type="entry name" value="IGc2"/>
    <property type="match status" value="5"/>
</dbReference>
<keyword evidence="10" id="KW-0325">Glycoprotein</keyword>
<dbReference type="PANTHER" id="PTHR12231">
    <property type="entry name" value="CTX-RELATED TYPE I TRANSMEMBRANE PROTEIN"/>
    <property type="match status" value="1"/>
</dbReference>
<evidence type="ECO:0000256" key="10">
    <source>
        <dbReference type="ARBA" id="ARBA00023180"/>
    </source>
</evidence>
<reference evidence="16" key="3">
    <citation type="submission" date="2025-09" db="UniProtKB">
        <authorList>
            <consortium name="Ensembl"/>
        </authorList>
    </citation>
    <scope>IDENTIFICATION</scope>
</reference>
<feature type="signal peptide" evidence="13">
    <location>
        <begin position="1"/>
        <end position="19"/>
    </location>
</feature>
<organism evidence="16 17">
    <name type="scientific">Hucho hucho</name>
    <name type="common">huchen</name>
    <dbReference type="NCBI Taxonomy" id="62062"/>
    <lineage>
        <taxon>Eukaryota</taxon>
        <taxon>Metazoa</taxon>
        <taxon>Chordata</taxon>
        <taxon>Craniata</taxon>
        <taxon>Vertebrata</taxon>
        <taxon>Euteleostomi</taxon>
        <taxon>Actinopterygii</taxon>
        <taxon>Neopterygii</taxon>
        <taxon>Teleostei</taxon>
        <taxon>Protacanthopterygii</taxon>
        <taxon>Salmoniformes</taxon>
        <taxon>Salmonidae</taxon>
        <taxon>Salmoninae</taxon>
        <taxon>Hucho</taxon>
    </lineage>
</organism>
<dbReference type="FunFam" id="2.60.40.10:FF:000086">
    <property type="entry name" value="Neural cell adhesion molecule 1"/>
    <property type="match status" value="1"/>
</dbReference>
<dbReference type="PROSITE" id="PS50835">
    <property type="entry name" value="IG_LIKE"/>
    <property type="match status" value="5"/>
</dbReference>
<proteinExistence type="predicted"/>
<feature type="compositionally biased region" description="Low complexity" evidence="12">
    <location>
        <begin position="677"/>
        <end position="689"/>
    </location>
</feature>
<feature type="domain" description="Ig-like" evidence="14">
    <location>
        <begin position="20"/>
        <end position="110"/>
    </location>
</feature>
<dbReference type="InterPro" id="IPR003598">
    <property type="entry name" value="Ig_sub2"/>
</dbReference>
<dbReference type="InterPro" id="IPR003961">
    <property type="entry name" value="FN3_dom"/>
</dbReference>
<keyword evidence="11" id="KW-0393">Immunoglobulin domain</keyword>
<dbReference type="PROSITE" id="PS50853">
    <property type="entry name" value="FN3"/>
    <property type="match status" value="2"/>
</dbReference>
<comment type="subcellular location">
    <subcellularLocation>
        <location evidence="1">Cell membrane</location>
        <topology evidence="1">Single-pass type I membrane protein</topology>
    </subcellularLocation>
</comment>
<evidence type="ECO:0000313" key="17">
    <source>
        <dbReference type="Proteomes" id="UP000314982"/>
    </source>
</evidence>
<keyword evidence="9" id="KW-1015">Disulfide bond</keyword>
<evidence type="ECO:0000256" key="13">
    <source>
        <dbReference type="SAM" id="SignalP"/>
    </source>
</evidence>
<dbReference type="FunFam" id="2.60.40.10:FF:000636">
    <property type="entry name" value="Neural cell adhesion molecule 2"/>
    <property type="match status" value="1"/>
</dbReference>
<keyword evidence="2" id="KW-1003">Cell membrane</keyword>
<evidence type="ECO:0000256" key="1">
    <source>
        <dbReference type="ARBA" id="ARBA00004251"/>
    </source>
</evidence>
<dbReference type="InterPro" id="IPR036179">
    <property type="entry name" value="Ig-like_dom_sf"/>
</dbReference>
<keyword evidence="3" id="KW-0812">Transmembrane</keyword>
<dbReference type="PRINTS" id="PR01838">
    <property type="entry name" value="NCAMFAMILY"/>
</dbReference>
<protein>
    <submittedName>
        <fullName evidence="16">Neural cell adhesion molecule 1b</fullName>
    </submittedName>
</protein>
<feature type="domain" description="Ig-like" evidence="14">
    <location>
        <begin position="297"/>
        <end position="390"/>
    </location>
</feature>
<dbReference type="Pfam" id="PF07679">
    <property type="entry name" value="I-set"/>
    <property type="match status" value="2"/>
</dbReference>
<evidence type="ECO:0000256" key="7">
    <source>
        <dbReference type="ARBA" id="ARBA00022989"/>
    </source>
</evidence>
<keyword evidence="5" id="KW-0677">Repeat</keyword>